<accession>A0A6Q2XQJ2</accession>
<feature type="repeat" description="ANK" evidence="3">
    <location>
        <begin position="147"/>
        <end position="179"/>
    </location>
</feature>
<dbReference type="PROSITE" id="PS50088">
    <property type="entry name" value="ANK_REPEAT"/>
    <property type="match status" value="5"/>
</dbReference>
<evidence type="ECO:0000256" key="4">
    <source>
        <dbReference type="SAM" id="Phobius"/>
    </source>
</evidence>
<keyword evidence="4" id="KW-0472">Membrane</keyword>
<keyword evidence="4" id="KW-1133">Transmembrane helix</keyword>
<evidence type="ECO:0000313" key="5">
    <source>
        <dbReference type="Ensembl" id="ENSELUP00000055422.2"/>
    </source>
</evidence>
<evidence type="ECO:0000313" key="6">
    <source>
        <dbReference type="Proteomes" id="UP000265140"/>
    </source>
</evidence>
<dbReference type="GO" id="GO:0005737">
    <property type="term" value="C:cytoplasm"/>
    <property type="evidence" value="ECO:0007669"/>
    <property type="project" value="TreeGrafter"/>
</dbReference>
<dbReference type="PANTHER" id="PTHR24189">
    <property type="entry name" value="MYOTROPHIN"/>
    <property type="match status" value="1"/>
</dbReference>
<dbReference type="AlphaFoldDB" id="A0A6Q2XQJ2"/>
<dbReference type="InterPro" id="IPR002110">
    <property type="entry name" value="Ankyrin_rpt"/>
</dbReference>
<dbReference type="Gene3D" id="1.25.40.20">
    <property type="entry name" value="Ankyrin repeat-containing domain"/>
    <property type="match status" value="3"/>
</dbReference>
<dbReference type="PANTHER" id="PTHR24189:SF71">
    <property type="entry name" value="ANKYRIN REPEAT DOMAIN 39"/>
    <property type="match status" value="1"/>
</dbReference>
<dbReference type="Pfam" id="PF12796">
    <property type="entry name" value="Ank_2"/>
    <property type="match status" value="1"/>
</dbReference>
<reference evidence="5" key="3">
    <citation type="submission" date="2025-08" db="UniProtKB">
        <authorList>
            <consortium name="Ensembl"/>
        </authorList>
    </citation>
    <scope>IDENTIFICATION</scope>
</reference>
<keyword evidence="6" id="KW-1185">Reference proteome</keyword>
<dbReference type="PROSITE" id="PS50297">
    <property type="entry name" value="ANK_REP_REGION"/>
    <property type="match status" value="3"/>
</dbReference>
<evidence type="ECO:0008006" key="7">
    <source>
        <dbReference type="Google" id="ProtNLM"/>
    </source>
</evidence>
<protein>
    <recommendedName>
        <fullName evidence="7">Ankyrin repeat domain 61</fullName>
    </recommendedName>
</protein>
<feature type="repeat" description="ANK" evidence="3">
    <location>
        <begin position="55"/>
        <end position="87"/>
    </location>
</feature>
<dbReference type="SMART" id="SM00248">
    <property type="entry name" value="ANK"/>
    <property type="match status" value="6"/>
</dbReference>
<evidence type="ECO:0000256" key="1">
    <source>
        <dbReference type="ARBA" id="ARBA00022737"/>
    </source>
</evidence>
<sequence>MESTVNSSDGELYDAILTEDLCFLYICRDMYIKHSQHIFLIFYNMFSLVHCLQGLAILPLHLAACYRKAKSLESLLSAGADPDIRDLRGRNTLHLVITHWPSMLAPWPKASTGFEMAMTSVQRRAEDCIRVLCSHGVNVNAEVDSDSRHTALHLAVRYGASPAIGVLVSHSAKINAVDHFGMTPLHMAAGILNTGMTARLIQLGADVNKVAVVSKSGNSPLHLASLAACSRPGQALEVDVSCITELLDQGADPDIVNHAGHTSLHEACIGGCPAVVECHLKYGANINRLTISGENCLFLFLDQKLNLRHTSLLEKLLNLTYPLTITNRDGQLPSTLMLPQYLKQRDQLLNLSRQPRSLMDIAKIHIYQLYGSSAGRESLKQVLPDKMHHFVFHH</sequence>
<dbReference type="Pfam" id="PF00023">
    <property type="entry name" value="Ank"/>
    <property type="match status" value="3"/>
</dbReference>
<dbReference type="GeneTree" id="ENSGT00840000130004"/>
<reference evidence="5" key="2">
    <citation type="submission" date="2020-02" db="EMBL/GenBank/DDBJ databases">
        <title>Esox lucius (northern pike) genome, fEsoLuc1, primary haplotype.</title>
        <authorList>
            <person name="Myers G."/>
            <person name="Karagic N."/>
            <person name="Meyer A."/>
            <person name="Pippel M."/>
            <person name="Reichard M."/>
            <person name="Winkler S."/>
            <person name="Tracey A."/>
            <person name="Sims Y."/>
            <person name="Howe K."/>
            <person name="Rhie A."/>
            <person name="Formenti G."/>
            <person name="Durbin R."/>
            <person name="Fedrigo O."/>
            <person name="Jarvis E.D."/>
        </authorList>
    </citation>
    <scope>NUCLEOTIDE SEQUENCE [LARGE SCALE GENOMIC DNA]</scope>
</reference>
<name>A0A6Q2XQJ2_ESOLU</name>
<reference evidence="5" key="4">
    <citation type="submission" date="2025-09" db="UniProtKB">
        <authorList>
            <consortium name="Ensembl"/>
        </authorList>
    </citation>
    <scope>IDENTIFICATION</scope>
</reference>
<dbReference type="GO" id="GO:0005634">
    <property type="term" value="C:nucleus"/>
    <property type="evidence" value="ECO:0007669"/>
    <property type="project" value="TreeGrafter"/>
</dbReference>
<dbReference type="SUPFAM" id="SSF48403">
    <property type="entry name" value="Ankyrin repeat"/>
    <property type="match status" value="1"/>
</dbReference>
<feature type="repeat" description="ANK" evidence="3">
    <location>
        <begin position="180"/>
        <end position="212"/>
    </location>
</feature>
<dbReference type="Bgee" id="ENSELUG00000017796">
    <property type="expression patterns" value="Expressed in nose and 9 other cell types or tissues"/>
</dbReference>
<keyword evidence="2 3" id="KW-0040">ANK repeat</keyword>
<dbReference type="Ensembl" id="ENSELUT00000059847.2">
    <property type="protein sequence ID" value="ENSELUP00000055422.2"/>
    <property type="gene ID" value="ENSELUG00000017796.3"/>
</dbReference>
<proteinExistence type="predicted"/>
<feature type="repeat" description="ANK" evidence="3">
    <location>
        <begin position="216"/>
        <end position="258"/>
    </location>
</feature>
<feature type="repeat" description="ANK" evidence="3">
    <location>
        <begin position="259"/>
        <end position="291"/>
    </location>
</feature>
<reference evidence="6" key="1">
    <citation type="journal article" date="2014" name="PLoS ONE">
        <title>The genome and linkage map of the northern pike (Esox lucius): conserved synteny revealed between the salmonid sister group and the Neoteleostei.</title>
        <authorList>
            <person name="Rondeau E.B."/>
            <person name="Minkley D.R."/>
            <person name="Leong J.S."/>
            <person name="Messmer A.M."/>
            <person name="Jantzen J.R."/>
            <person name="von Schalburg K.R."/>
            <person name="Lemon C."/>
            <person name="Bird N.H."/>
            <person name="Koop B.F."/>
        </authorList>
    </citation>
    <scope>NUCLEOTIDE SEQUENCE</scope>
</reference>
<feature type="transmembrane region" description="Helical" evidence="4">
    <location>
        <begin position="38"/>
        <end position="62"/>
    </location>
</feature>
<keyword evidence="4" id="KW-0812">Transmembrane</keyword>
<dbReference type="Proteomes" id="UP000265140">
    <property type="component" value="Chromosome 5"/>
</dbReference>
<dbReference type="InterPro" id="IPR050745">
    <property type="entry name" value="Multifunctional_regulatory"/>
</dbReference>
<organism evidence="5 6">
    <name type="scientific">Esox lucius</name>
    <name type="common">Northern pike</name>
    <dbReference type="NCBI Taxonomy" id="8010"/>
    <lineage>
        <taxon>Eukaryota</taxon>
        <taxon>Metazoa</taxon>
        <taxon>Chordata</taxon>
        <taxon>Craniata</taxon>
        <taxon>Vertebrata</taxon>
        <taxon>Euteleostomi</taxon>
        <taxon>Actinopterygii</taxon>
        <taxon>Neopterygii</taxon>
        <taxon>Teleostei</taxon>
        <taxon>Protacanthopterygii</taxon>
        <taxon>Esociformes</taxon>
        <taxon>Esocidae</taxon>
        <taxon>Esox</taxon>
    </lineage>
</organism>
<dbReference type="InterPro" id="IPR036770">
    <property type="entry name" value="Ankyrin_rpt-contain_sf"/>
</dbReference>
<keyword evidence="1" id="KW-0677">Repeat</keyword>
<evidence type="ECO:0000256" key="3">
    <source>
        <dbReference type="PROSITE-ProRule" id="PRU00023"/>
    </source>
</evidence>
<evidence type="ECO:0000256" key="2">
    <source>
        <dbReference type="ARBA" id="ARBA00023043"/>
    </source>
</evidence>